<feature type="compositionally biased region" description="Polar residues" evidence="1">
    <location>
        <begin position="99"/>
        <end position="114"/>
    </location>
</feature>
<evidence type="ECO:0000313" key="3">
    <source>
        <dbReference type="Proteomes" id="UP000289738"/>
    </source>
</evidence>
<name>A0A445CMZ6_ARAHY</name>
<reference evidence="2 3" key="1">
    <citation type="submission" date="2019-01" db="EMBL/GenBank/DDBJ databases">
        <title>Sequencing of cultivated peanut Arachis hypogaea provides insights into genome evolution and oil improvement.</title>
        <authorList>
            <person name="Chen X."/>
        </authorList>
    </citation>
    <scope>NUCLEOTIDE SEQUENCE [LARGE SCALE GENOMIC DNA]</scope>
    <source>
        <strain evidence="3">cv. Fuhuasheng</strain>
        <tissue evidence="2">Leaves</tissue>
    </source>
</reference>
<evidence type="ECO:0000256" key="1">
    <source>
        <dbReference type="SAM" id="MobiDB-lite"/>
    </source>
</evidence>
<dbReference type="AlphaFoldDB" id="A0A445CMZ6"/>
<proteinExistence type="predicted"/>
<feature type="region of interest" description="Disordered" evidence="1">
    <location>
        <begin position="85"/>
        <end position="114"/>
    </location>
</feature>
<protein>
    <submittedName>
        <fullName evidence="2">Uncharacterized protein</fullName>
    </submittedName>
</protein>
<dbReference type="Proteomes" id="UP000289738">
    <property type="component" value="Chromosome A06"/>
</dbReference>
<gene>
    <name evidence="2" type="ORF">Ahy_A06g027229</name>
</gene>
<dbReference type="EMBL" id="SDMP01000006">
    <property type="protein sequence ID" value="RYR52297.1"/>
    <property type="molecule type" value="Genomic_DNA"/>
</dbReference>
<evidence type="ECO:0000313" key="2">
    <source>
        <dbReference type="EMBL" id="RYR52297.1"/>
    </source>
</evidence>
<organism evidence="2 3">
    <name type="scientific">Arachis hypogaea</name>
    <name type="common">Peanut</name>
    <dbReference type="NCBI Taxonomy" id="3818"/>
    <lineage>
        <taxon>Eukaryota</taxon>
        <taxon>Viridiplantae</taxon>
        <taxon>Streptophyta</taxon>
        <taxon>Embryophyta</taxon>
        <taxon>Tracheophyta</taxon>
        <taxon>Spermatophyta</taxon>
        <taxon>Magnoliopsida</taxon>
        <taxon>eudicotyledons</taxon>
        <taxon>Gunneridae</taxon>
        <taxon>Pentapetalae</taxon>
        <taxon>rosids</taxon>
        <taxon>fabids</taxon>
        <taxon>Fabales</taxon>
        <taxon>Fabaceae</taxon>
        <taxon>Papilionoideae</taxon>
        <taxon>50 kb inversion clade</taxon>
        <taxon>dalbergioids sensu lato</taxon>
        <taxon>Dalbergieae</taxon>
        <taxon>Pterocarpus clade</taxon>
        <taxon>Arachis</taxon>
    </lineage>
</organism>
<accession>A0A445CMZ6</accession>
<keyword evidence="3" id="KW-1185">Reference proteome</keyword>
<sequence length="114" mass="12033">MRIPEILAKFGDVVSSSDESNRNIQSLAIPGVSSSMPVGFSLFVPVIALELGLVASSSFVADLNCGDDREIDAIKDVLRNDDDVESAMINDDSDDDQGRNISVRTCGASSSGSH</sequence>
<comment type="caution">
    <text evidence="2">The sequence shown here is derived from an EMBL/GenBank/DDBJ whole genome shotgun (WGS) entry which is preliminary data.</text>
</comment>